<keyword evidence="5 8" id="KW-0658">Purine biosynthesis</keyword>
<feature type="binding site" evidence="8">
    <location>
        <position position="81"/>
    </location>
    <ligand>
        <name>ATP</name>
        <dbReference type="ChEBI" id="CHEBI:30616"/>
    </ligand>
</feature>
<dbReference type="GO" id="GO:0000287">
    <property type="term" value="F:magnesium ion binding"/>
    <property type="evidence" value="ECO:0007669"/>
    <property type="project" value="UniProtKB-UniRule"/>
</dbReference>
<keyword evidence="3 8" id="KW-0479">Metal-binding</keyword>
<feature type="binding site" evidence="8">
    <location>
        <position position="83"/>
    </location>
    <ligand>
        <name>Mg(2+)</name>
        <dbReference type="ChEBI" id="CHEBI:18420"/>
        <label>1</label>
    </ligand>
</feature>
<dbReference type="InterPro" id="IPR036921">
    <property type="entry name" value="PurM-like_N_sf"/>
</dbReference>
<dbReference type="NCBIfam" id="NF002290">
    <property type="entry name" value="PRK01213.1"/>
    <property type="match status" value="1"/>
</dbReference>
<evidence type="ECO:0000256" key="5">
    <source>
        <dbReference type="ARBA" id="ARBA00022755"/>
    </source>
</evidence>
<dbReference type="Proteomes" id="UP000192660">
    <property type="component" value="Unassembled WGS sequence"/>
</dbReference>
<accession>A0A1W1WGX0</accession>
<dbReference type="UniPathway" id="UPA00074">
    <property type="reaction ID" value="UER00128"/>
</dbReference>
<feature type="binding site" evidence="8">
    <location>
        <position position="257"/>
    </location>
    <ligand>
        <name>Mg(2+)</name>
        <dbReference type="ChEBI" id="CHEBI:18420"/>
        <label>2</label>
    </ligand>
</feature>
<dbReference type="CDD" id="cd02203">
    <property type="entry name" value="PurL_repeat1"/>
    <property type="match status" value="1"/>
</dbReference>
<keyword evidence="2 8" id="KW-0436">Ligase</keyword>
<dbReference type="InterPro" id="IPR036676">
    <property type="entry name" value="PurM-like_C_sf"/>
</dbReference>
<evidence type="ECO:0000256" key="8">
    <source>
        <dbReference type="HAMAP-Rule" id="MF_00420"/>
    </source>
</evidence>
<dbReference type="STRING" id="28034.BFX07_08845"/>
<comment type="similarity">
    <text evidence="8">Belongs to the FGAMS family.</text>
</comment>
<comment type="function">
    <text evidence="8">Part of the phosphoribosylformylglycinamidine synthase complex involved in the purines biosynthetic pathway. Catalyzes the ATP-dependent conversion of formylglycinamide ribonucleotide (FGAR) and glutamine to yield formylglycinamidine ribonucleotide (FGAM) and glutamate. The FGAM synthase complex is composed of three subunits. PurQ produces an ammonia molecule by converting glutamine to glutamate. PurL transfers the ammonia molecule to FGAR to form FGAM in an ATP-dependent manner. PurS interacts with PurQ and PurL and is thought to assist in the transfer of the ammonia molecule from PurQ to PurL.</text>
</comment>
<evidence type="ECO:0000256" key="6">
    <source>
        <dbReference type="ARBA" id="ARBA00022840"/>
    </source>
</evidence>
<dbReference type="PIRSF" id="PIRSF001587">
    <property type="entry name" value="FGAM_synthase_II"/>
    <property type="match status" value="1"/>
</dbReference>
<reference evidence="13" key="1">
    <citation type="submission" date="2017-04" db="EMBL/GenBank/DDBJ databases">
        <authorList>
            <person name="Varghese N."/>
            <person name="Submissions S."/>
        </authorList>
    </citation>
    <scope>NUCLEOTIDE SEQUENCE [LARGE SCALE GENOMIC DNA]</scope>
    <source>
        <strain evidence="13">DSM 9293</strain>
    </source>
</reference>
<evidence type="ECO:0000259" key="9">
    <source>
        <dbReference type="Pfam" id="PF00586"/>
    </source>
</evidence>
<feature type="binding site" evidence="8">
    <location>
        <position position="521"/>
    </location>
    <ligand>
        <name>ATP</name>
        <dbReference type="ChEBI" id="CHEBI:30616"/>
    </ligand>
</feature>
<dbReference type="PANTHER" id="PTHR43555:SF1">
    <property type="entry name" value="PHOSPHORIBOSYLFORMYLGLYCINAMIDINE SYNTHASE SUBUNIT PURL"/>
    <property type="match status" value="1"/>
</dbReference>
<dbReference type="GO" id="GO:0006189">
    <property type="term" value="P:'de novo' IMP biosynthetic process"/>
    <property type="evidence" value="ECO:0007669"/>
    <property type="project" value="UniProtKB-UniRule"/>
</dbReference>
<evidence type="ECO:0000256" key="2">
    <source>
        <dbReference type="ARBA" id="ARBA00022598"/>
    </source>
</evidence>
<feature type="domain" description="PurM-like C-terminal" evidence="10">
    <location>
        <begin position="189"/>
        <end position="344"/>
    </location>
</feature>
<keyword evidence="13" id="KW-1185">Reference proteome</keyword>
<feature type="binding site" evidence="8">
    <location>
        <position position="484"/>
    </location>
    <ligand>
        <name>ATP</name>
        <dbReference type="ChEBI" id="CHEBI:30616"/>
    </ligand>
</feature>
<dbReference type="InterPro" id="IPR041609">
    <property type="entry name" value="PurL_linker"/>
</dbReference>
<dbReference type="Pfam" id="PF00586">
    <property type="entry name" value="AIRS"/>
    <property type="match status" value="2"/>
</dbReference>
<dbReference type="InterPro" id="IPR010918">
    <property type="entry name" value="PurM-like_C_dom"/>
</dbReference>
<feature type="binding site" evidence="8">
    <location>
        <position position="522"/>
    </location>
    <ligand>
        <name>Mg(2+)</name>
        <dbReference type="ChEBI" id="CHEBI:18420"/>
        <label>1</label>
    </ligand>
</feature>
<dbReference type="HAMAP" id="MF_00420">
    <property type="entry name" value="PurL_2"/>
    <property type="match status" value="1"/>
</dbReference>
<sequence>MTYQDVGLTEEEYRVIQQQLGREPNELELGLFGVLWSEHCSYKSSKNLLSWLPHEGPAVVQGPGENAGIVALNDHVHVAFKVESHNHPSYVEPVQGAATGVGGILRDIVAMGARPIALADSLRFGTDDKAKWIQNGVVEGVGAYGNAIGIPTVTGEVAYGAVYDKNPLVNVMAIGLLSPEHQVSASGAKVGSYLVLLGQPTGRDGIHGASLLASQDFGDATEHMRPTVQVGDPFMGKMLMEATLNAIQTDKLDAVQDLGAAGLTSSVAELAYRSGVGAHIWLERVPCREEGMTPYEIMLSETQERMLLVVSPENWPVVEEIIQHWEVPYSIIGEVSADQELVISLNGEIVAAVPPQILAGSCPRRPAISKWAQTAREQAPQLTAFRPLTFEREWALEVLGSPNCRSRHRIYERYDSMILTNTVWGPTHDLAVLRVRGSEEGLAVAVSGPGRYAARDAYSGGLAAVSRVMGLLATQGAMALGLTDGINAGNPDKEHVFLDLTHLIAGIADASQGFGVPVTGGNVSLHNETEGEPIWPTAIIGAVGRHLHPLHPTNDAPWKAGLNIIRLSAASDLNLGGSVFEMLHSELSAYPRPDISKLADMYELLIASNQESLEYGARLVGDGGLFVALTKSLLASPANLGMEITVSKDETTQELFSEVMGQMLLFTEPSTTEHWVSVFRHHNIAVDLIGHVTDSPTMVIRAGRSYVFDRTELDRTFRQGYGG</sequence>
<gene>
    <name evidence="8" type="primary">purL</name>
    <name evidence="12" type="ORF">SAMN00768000_2277</name>
</gene>
<dbReference type="Gene3D" id="3.30.1330.10">
    <property type="entry name" value="PurM-like, N-terminal domain"/>
    <property type="match status" value="2"/>
</dbReference>
<evidence type="ECO:0000256" key="7">
    <source>
        <dbReference type="ARBA" id="ARBA00022842"/>
    </source>
</evidence>
<feature type="domain" description="Phosphoribosylformylglycinamidine synthase linker" evidence="11">
    <location>
        <begin position="3"/>
        <end position="43"/>
    </location>
</feature>
<evidence type="ECO:0000313" key="13">
    <source>
        <dbReference type="Proteomes" id="UP000192660"/>
    </source>
</evidence>
<dbReference type="OrthoDB" id="9804441at2"/>
<evidence type="ECO:0000256" key="1">
    <source>
        <dbReference type="ARBA" id="ARBA00022490"/>
    </source>
</evidence>
<dbReference type="RefSeq" id="WP_020373924.1">
    <property type="nucleotide sequence ID" value="NZ_FWWY01000001.1"/>
</dbReference>
<feature type="binding site" evidence="8">
    <location>
        <position position="524"/>
    </location>
    <ligand>
        <name>substrate</name>
    </ligand>
</feature>
<comment type="catalytic activity">
    <reaction evidence="8">
        <text>N(2)-formyl-N(1)-(5-phospho-beta-D-ribosyl)glycinamide + L-glutamine + ATP + H2O = 2-formamido-N(1)-(5-O-phospho-beta-D-ribosyl)acetamidine + L-glutamate + ADP + phosphate + H(+)</text>
        <dbReference type="Rhea" id="RHEA:17129"/>
        <dbReference type="ChEBI" id="CHEBI:15377"/>
        <dbReference type="ChEBI" id="CHEBI:15378"/>
        <dbReference type="ChEBI" id="CHEBI:29985"/>
        <dbReference type="ChEBI" id="CHEBI:30616"/>
        <dbReference type="ChEBI" id="CHEBI:43474"/>
        <dbReference type="ChEBI" id="CHEBI:58359"/>
        <dbReference type="ChEBI" id="CHEBI:147286"/>
        <dbReference type="ChEBI" id="CHEBI:147287"/>
        <dbReference type="ChEBI" id="CHEBI:456216"/>
        <dbReference type="EC" id="6.3.5.3"/>
    </reaction>
</comment>
<feature type="domain" description="PurM-like N-terminal" evidence="9">
    <location>
        <begin position="428"/>
        <end position="543"/>
    </location>
</feature>
<dbReference type="Gene3D" id="3.90.650.10">
    <property type="entry name" value="PurM-like C-terminal domain"/>
    <property type="match status" value="2"/>
</dbReference>
<dbReference type="Pfam" id="PF18072">
    <property type="entry name" value="FGAR-AT_linker"/>
    <property type="match status" value="1"/>
</dbReference>
<dbReference type="GO" id="GO:0005737">
    <property type="term" value="C:cytoplasm"/>
    <property type="evidence" value="ECO:0007669"/>
    <property type="project" value="UniProtKB-SubCell"/>
</dbReference>
<dbReference type="GO" id="GO:0005524">
    <property type="term" value="F:ATP binding"/>
    <property type="evidence" value="ECO:0007669"/>
    <property type="project" value="UniProtKB-UniRule"/>
</dbReference>
<proteinExistence type="inferred from homology"/>
<comment type="pathway">
    <text evidence="8">Purine metabolism; IMP biosynthesis via de novo pathway; 5-amino-1-(5-phospho-D-ribosyl)imidazole from N(2)-formyl-N(1)-(5-phospho-D-ribosyl)glycinamide: step 1/2.</text>
</comment>
<feature type="binding site" evidence="8">
    <location>
        <position position="107"/>
    </location>
    <ligand>
        <name>Mg(2+)</name>
        <dbReference type="ChEBI" id="CHEBI:18420"/>
        <label>2</label>
    </ligand>
</feature>
<feature type="active site" description="Proton acceptor" evidence="8">
    <location>
        <position position="85"/>
    </location>
</feature>
<dbReference type="AlphaFoldDB" id="A0A1W1WGX0"/>
<keyword evidence="1 8" id="KW-0963">Cytoplasm</keyword>
<feature type="active site" evidence="8">
    <location>
        <position position="39"/>
    </location>
</feature>
<dbReference type="EC" id="6.3.5.3" evidence="8"/>
<feature type="binding site" evidence="8">
    <location>
        <position position="106"/>
    </location>
    <ligand>
        <name>substrate</name>
    </ligand>
</feature>
<comment type="subunit">
    <text evidence="8">Monomer. Part of the FGAM synthase complex composed of 1 PurL, 1 PurQ and 2 PurS subunits.</text>
</comment>
<comment type="caution">
    <text evidence="8">Lacks conserved residue(s) required for the propagation of feature annotation.</text>
</comment>
<feature type="binding site" evidence="8">
    <location>
        <position position="229"/>
    </location>
    <ligand>
        <name>substrate</name>
    </ligand>
</feature>
<dbReference type="PANTHER" id="PTHR43555">
    <property type="entry name" value="PHOSPHORIBOSYLFORMYLGLYCINAMIDINE SYNTHASE SUBUNIT PURL"/>
    <property type="match status" value="1"/>
</dbReference>
<dbReference type="SUPFAM" id="SSF55326">
    <property type="entry name" value="PurM N-terminal domain-like"/>
    <property type="match status" value="2"/>
</dbReference>
<feature type="binding site" evidence="8">
    <location>
        <position position="42"/>
    </location>
    <ligand>
        <name>ATP</name>
        <dbReference type="ChEBI" id="CHEBI:30616"/>
    </ligand>
</feature>
<evidence type="ECO:0000259" key="11">
    <source>
        <dbReference type="Pfam" id="PF18072"/>
    </source>
</evidence>
<dbReference type="GO" id="GO:0004642">
    <property type="term" value="F:phosphoribosylformylglycinamidine synthase activity"/>
    <property type="evidence" value="ECO:0007669"/>
    <property type="project" value="UniProtKB-UniRule"/>
</dbReference>
<dbReference type="InterPro" id="IPR010074">
    <property type="entry name" value="PRibForGlyAmidine_synth_PurL"/>
</dbReference>
<feature type="domain" description="PurM-like N-terminal" evidence="9">
    <location>
        <begin position="64"/>
        <end position="176"/>
    </location>
</feature>
<organism evidence="12 13">
    <name type="scientific">Sulfobacillus thermosulfidooxidans (strain DSM 9293 / VKM B-1269 / AT-1)</name>
    <dbReference type="NCBI Taxonomy" id="929705"/>
    <lineage>
        <taxon>Bacteria</taxon>
        <taxon>Bacillati</taxon>
        <taxon>Bacillota</taxon>
        <taxon>Clostridia</taxon>
        <taxon>Eubacteriales</taxon>
        <taxon>Clostridiales Family XVII. Incertae Sedis</taxon>
        <taxon>Sulfobacillus</taxon>
    </lineage>
</organism>
<dbReference type="FunFam" id="3.30.1330.10:FF:000004">
    <property type="entry name" value="Phosphoribosylformylglycinamidine synthase subunit PurL"/>
    <property type="match status" value="1"/>
</dbReference>
<evidence type="ECO:0000256" key="3">
    <source>
        <dbReference type="ARBA" id="ARBA00022723"/>
    </source>
</evidence>
<dbReference type="Pfam" id="PF02769">
    <property type="entry name" value="AIRS_C"/>
    <property type="match status" value="2"/>
</dbReference>
<dbReference type="InterPro" id="IPR016188">
    <property type="entry name" value="PurM-like_N"/>
</dbReference>
<name>A0A1W1WGX0_SULTA</name>
<keyword evidence="6 8" id="KW-0067">ATP-binding</keyword>
<dbReference type="NCBIfam" id="TIGR01736">
    <property type="entry name" value="FGAM_synth_II"/>
    <property type="match status" value="1"/>
</dbReference>
<feature type="domain" description="PurM-like C-terminal" evidence="10">
    <location>
        <begin position="591"/>
        <end position="700"/>
    </location>
</feature>
<comment type="subcellular location">
    <subcellularLocation>
        <location evidence="8">Cytoplasm</location>
    </subcellularLocation>
</comment>
<feature type="binding site" evidence="8">
    <location>
        <begin position="84"/>
        <end position="87"/>
    </location>
    <ligand>
        <name>substrate</name>
    </ligand>
</feature>
<protein>
    <recommendedName>
        <fullName evidence="8">Phosphoribosylformylglycinamidine synthase subunit PurL</fullName>
        <shortName evidence="8">FGAM synthase</shortName>
        <ecNumber evidence="8">6.3.5.3</ecNumber>
    </recommendedName>
    <alternativeName>
        <fullName evidence="8">Formylglycinamide ribonucleotide amidotransferase subunit II</fullName>
        <shortName evidence="8">FGAR amidotransferase II</shortName>
        <shortName evidence="8">FGAR-AT II</shortName>
    </alternativeName>
    <alternativeName>
        <fullName evidence="8">Glutamine amidotransferase PurL</fullName>
    </alternativeName>
    <alternativeName>
        <fullName evidence="8">Phosphoribosylformylglycinamidine synthase subunit II</fullName>
    </alternativeName>
</protein>
<keyword evidence="7 8" id="KW-0460">Magnesium</keyword>
<evidence type="ECO:0000259" key="10">
    <source>
        <dbReference type="Pfam" id="PF02769"/>
    </source>
</evidence>
<evidence type="ECO:0000256" key="4">
    <source>
        <dbReference type="ARBA" id="ARBA00022741"/>
    </source>
</evidence>
<evidence type="ECO:0000313" key="12">
    <source>
        <dbReference type="EMBL" id="SMC05496.1"/>
    </source>
</evidence>
<dbReference type="EMBL" id="FWWY01000001">
    <property type="protein sequence ID" value="SMC05496.1"/>
    <property type="molecule type" value="Genomic_DNA"/>
</dbReference>
<dbReference type="SUPFAM" id="SSF56042">
    <property type="entry name" value="PurM C-terminal domain-like"/>
    <property type="match status" value="2"/>
</dbReference>
<keyword evidence="4 8" id="KW-0547">Nucleotide-binding</keyword>